<reference evidence="2" key="1">
    <citation type="journal article" date="2014" name="Genome Announc.">
        <title>Complete Genome Sequence of Campylobacter iguaniorum Strain 1485ET, Isolated from a Bearded Dragon (Pogona vitticeps).</title>
        <authorList>
            <person name="Gilbert M.J."/>
            <person name="Miller W.G."/>
            <person name="Yee E."/>
            <person name="Kik M."/>
            <person name="Wagenaar J.A."/>
            <person name="Duim B."/>
        </authorList>
    </citation>
    <scope>NUCLEOTIDE SEQUENCE [LARGE SCALE GENOMIC DNA]</scope>
    <source>
        <strain evidence="2">1485E</strain>
    </source>
</reference>
<dbReference type="GO" id="GO:0003743">
    <property type="term" value="F:translation initiation factor activity"/>
    <property type="evidence" value="ECO:0007669"/>
    <property type="project" value="UniProtKB-KW"/>
</dbReference>
<dbReference type="Gene3D" id="3.40.50.11670">
    <property type="entry name" value="DNA replication regulator HobA"/>
    <property type="match status" value="1"/>
</dbReference>
<protein>
    <submittedName>
        <fullName evidence="1">DnaA-binding chromosome replication initiation factor</fullName>
    </submittedName>
</protein>
<dbReference type="AlphaFoldDB" id="A0A076FGQ9"/>
<evidence type="ECO:0000313" key="1">
    <source>
        <dbReference type="EMBL" id="AII14994.1"/>
    </source>
</evidence>
<dbReference type="eggNOG" id="ENOG5032FNN">
    <property type="taxonomic scope" value="Bacteria"/>
</dbReference>
<name>A0A076FGQ9_9BACT</name>
<organism evidence="1 2">
    <name type="scientific">Campylobacter iguaniorum</name>
    <dbReference type="NCBI Taxonomy" id="1244531"/>
    <lineage>
        <taxon>Bacteria</taxon>
        <taxon>Pseudomonadati</taxon>
        <taxon>Campylobacterota</taxon>
        <taxon>Epsilonproteobacteria</taxon>
        <taxon>Campylobacterales</taxon>
        <taxon>Campylobacteraceae</taxon>
        <taxon>Campylobacter</taxon>
    </lineage>
</organism>
<keyword evidence="1" id="KW-0396">Initiation factor</keyword>
<dbReference type="Pfam" id="PF12163">
    <property type="entry name" value="HobA"/>
    <property type="match status" value="1"/>
</dbReference>
<dbReference type="HOGENOM" id="CLU_127636_0_0_7"/>
<gene>
    <name evidence="1" type="primary">hobA</name>
    <name evidence="1" type="ORF">CIG1485E_1160</name>
</gene>
<dbReference type="KEGG" id="caj:CIG1485E_1160"/>
<accession>A0A076FGQ9</accession>
<evidence type="ECO:0000313" key="2">
    <source>
        <dbReference type="Proteomes" id="UP000028486"/>
    </source>
</evidence>
<keyword evidence="1" id="KW-0648">Protein biosynthesis</keyword>
<dbReference type="RefSeq" id="WP_038454573.1">
    <property type="nucleotide sequence ID" value="NZ_CP009043.1"/>
</dbReference>
<dbReference type="Proteomes" id="UP000028486">
    <property type="component" value="Chromosome"/>
</dbReference>
<dbReference type="STRING" id="1244531.CIG2463D_1251"/>
<dbReference type="EMBL" id="CP009043">
    <property type="protein sequence ID" value="AII14994.1"/>
    <property type="molecule type" value="Genomic_DNA"/>
</dbReference>
<dbReference type="InterPro" id="IPR038381">
    <property type="entry name" value="HobA_sf"/>
</dbReference>
<sequence>MSELIKWTLDAIRDEGSLMSWMEERRVEWVPLLTSRIKYLLDGVTFIVICDEEREWFESYFLRNINRKDNARPILPFVSLKSLYPSLGEINSKEEISLLEDMLSIAFPNGFVYFYVGKSSSKISAIAKGKDDSYMWLFDEQAQNSFYLSSNDDMLDIKLLSLFRLFNKSIDAVLFGKVKI</sequence>
<keyword evidence="2" id="KW-1185">Reference proteome</keyword>
<dbReference type="PATRIC" id="fig|1244531.5.peg.1261"/>
<dbReference type="InterPro" id="IPR021011">
    <property type="entry name" value="HobA"/>
</dbReference>
<proteinExistence type="predicted"/>
<dbReference type="OrthoDB" id="5329076at2"/>